<dbReference type="OrthoDB" id="7342392at2"/>
<dbReference type="InterPro" id="IPR050765">
    <property type="entry name" value="Riboflavin_Biosynth_HTPR"/>
</dbReference>
<keyword evidence="3" id="KW-1185">Reference proteome</keyword>
<dbReference type="InterPro" id="IPR002734">
    <property type="entry name" value="RibDG_C"/>
</dbReference>
<proteinExistence type="predicted"/>
<accession>A0A1H8DU93</accession>
<dbReference type="Gene3D" id="3.40.430.10">
    <property type="entry name" value="Dihydrofolate Reductase, subunit A"/>
    <property type="match status" value="1"/>
</dbReference>
<dbReference type="STRING" id="1424661.SAMN05216281_10411"/>
<dbReference type="AlphaFoldDB" id="A0A1H8DU93"/>
<dbReference type="PANTHER" id="PTHR38011">
    <property type="entry name" value="DIHYDROFOLATE REDUCTASE FAMILY PROTEIN (AFU_ORTHOLOGUE AFUA_8G06820)"/>
    <property type="match status" value="1"/>
</dbReference>
<dbReference type="Proteomes" id="UP000297654">
    <property type="component" value="Unassembled WGS sequence"/>
</dbReference>
<dbReference type="Pfam" id="PF01872">
    <property type="entry name" value="RibD_C"/>
    <property type="match status" value="1"/>
</dbReference>
<sequence length="183" mass="20266">MRKLTAGLFMSLDGVVESPNLWQFDSFDEELGREMTAMINRVDAVLLGRVGYQQWADYWPNAENDDPFGAFINPVPKFVASRTLTGDLTWQNSTLITGDLNEFVTDLKNTEGGEISLVGGISLVRHLFFAGLLDSLTVMTHPVIAGEGRHLFEPTDPLTRLTLQKSLMTSKGNALLTYGLRAE</sequence>
<dbReference type="RefSeq" id="WP_092108217.1">
    <property type="nucleotide sequence ID" value="NZ_FOCN01000004.1"/>
</dbReference>
<dbReference type="SUPFAM" id="SSF53597">
    <property type="entry name" value="Dihydrofolate reductase-like"/>
    <property type="match status" value="1"/>
</dbReference>
<gene>
    <name evidence="2" type="ORF">E3O10_07850</name>
</gene>
<name>A0A1H8DU93_9MICO</name>
<dbReference type="PANTHER" id="PTHR38011:SF2">
    <property type="entry name" value="BIFUNCTIONAL DEAMINASE-REDUCTASE DOMAIN PROTEIN"/>
    <property type="match status" value="1"/>
</dbReference>
<comment type="caution">
    <text evidence="2">The sequence shown here is derived from an EMBL/GenBank/DDBJ whole genome shotgun (WGS) entry which is preliminary data.</text>
</comment>
<dbReference type="GO" id="GO:0009231">
    <property type="term" value="P:riboflavin biosynthetic process"/>
    <property type="evidence" value="ECO:0007669"/>
    <property type="project" value="InterPro"/>
</dbReference>
<evidence type="ECO:0000313" key="3">
    <source>
        <dbReference type="Proteomes" id="UP000297654"/>
    </source>
</evidence>
<evidence type="ECO:0000313" key="2">
    <source>
        <dbReference type="EMBL" id="TFB89710.1"/>
    </source>
</evidence>
<organism evidence="2 3">
    <name type="scientific">Cryobacterium luteum</name>
    <dbReference type="NCBI Taxonomy" id="1424661"/>
    <lineage>
        <taxon>Bacteria</taxon>
        <taxon>Bacillati</taxon>
        <taxon>Actinomycetota</taxon>
        <taxon>Actinomycetes</taxon>
        <taxon>Micrococcales</taxon>
        <taxon>Microbacteriaceae</taxon>
        <taxon>Cryobacterium</taxon>
    </lineage>
</organism>
<dbReference type="GO" id="GO:0008703">
    <property type="term" value="F:5-amino-6-(5-phosphoribosylamino)uracil reductase activity"/>
    <property type="evidence" value="ECO:0007669"/>
    <property type="project" value="InterPro"/>
</dbReference>
<dbReference type="InterPro" id="IPR024072">
    <property type="entry name" value="DHFR-like_dom_sf"/>
</dbReference>
<evidence type="ECO:0000259" key="1">
    <source>
        <dbReference type="Pfam" id="PF01872"/>
    </source>
</evidence>
<feature type="domain" description="Bacterial bifunctional deaminase-reductase C-terminal" evidence="1">
    <location>
        <begin position="2"/>
        <end position="173"/>
    </location>
</feature>
<dbReference type="EMBL" id="SOFF01000029">
    <property type="protein sequence ID" value="TFB89710.1"/>
    <property type="molecule type" value="Genomic_DNA"/>
</dbReference>
<reference evidence="2 3" key="1">
    <citation type="submission" date="2019-03" db="EMBL/GenBank/DDBJ databases">
        <title>Genomics of glacier-inhabiting Cryobacterium strains.</title>
        <authorList>
            <person name="Liu Q."/>
            <person name="Xin Y.-H."/>
        </authorList>
    </citation>
    <scope>NUCLEOTIDE SEQUENCE [LARGE SCALE GENOMIC DNA]</scope>
    <source>
        <strain evidence="2 3">Hh15</strain>
    </source>
</reference>
<protein>
    <submittedName>
        <fullName evidence="2">Dihydrofolate reductase</fullName>
    </submittedName>
</protein>